<sequence length="572" mass="61327">MSASHWVKVPVGPQSRRWNTAPVERTILVVVHTVTALNRLQDLLTVFDSDRRVQLVYTIPGASAIESGVERELARLGAALLSWQQALATEFDLAISVHNSGNLHDIAAPLAVLSHGIGYTKYSSRKPEAGSRKPEAGSRKPEAGNRKPETGNRDVYGLSAQWLLHGGSVVPSAIILSHEAELERLAATVPAATAAAVIAGDPCFDRLAASYRSRDTYRKTLGADANTRIVFVSSTWGRNSLFGRFPELIARVLAELDLDNHVVCTALHPNIWYAHGPAQIELWLGDCLRAGLRLVPPARGWQQALLAADVVLGDHGAVTGYAAALGKPTLLATFPQDDVVARSAIGALGRTTPHLDQHRPLAVQLDEIIAAPHGDGEVRRLATSVPDESAALLRSTFYGLMNLPEPSTAALLPSYRAVDLAPLRDEVRAWWAVTEVLDENSVRLRRWPADVTSPRGGPPEPLDGHLVVADDHPRRDLYGLAAVVLAAPTGPPPAEVFAAHPVCRLVVQRVDLVHCRVVTRAGGTALLRSSRPDVAEAAAAALVSWVDAGKSLDSLPKILVGPHTVELTAGRQ</sequence>
<evidence type="ECO:0000313" key="2">
    <source>
        <dbReference type="EMBL" id="MCR6490664.1"/>
    </source>
</evidence>
<dbReference type="Proteomes" id="UP001144096">
    <property type="component" value="Unassembled WGS sequence"/>
</dbReference>
<evidence type="ECO:0000313" key="3">
    <source>
        <dbReference type="Proteomes" id="UP001144096"/>
    </source>
</evidence>
<dbReference type="EMBL" id="JAMXQV010000051">
    <property type="protein sequence ID" value="MCR6490664.1"/>
    <property type="molecule type" value="Genomic_DNA"/>
</dbReference>
<reference evidence="2" key="1">
    <citation type="submission" date="2022-06" db="EMBL/GenBank/DDBJ databases">
        <title>Amycolatopsis iheyaensis sp. nov., a new species of the genus Amycolatopsis isolated from soil in Iheya island, Japan.</title>
        <authorList>
            <person name="Ngamcharungchit C."/>
            <person name="Kanto H."/>
            <person name="Take A."/>
            <person name="Intra B."/>
            <person name="Matsumoto A."/>
            <person name="Panbangred W."/>
            <person name="Inahashi Y."/>
        </authorList>
    </citation>
    <scope>NUCLEOTIDE SEQUENCE</scope>
    <source>
        <strain evidence="2">OK19-0408</strain>
    </source>
</reference>
<evidence type="ECO:0000256" key="1">
    <source>
        <dbReference type="SAM" id="MobiDB-lite"/>
    </source>
</evidence>
<name>A0A9X2NL13_9PSEU</name>
<keyword evidence="3" id="KW-1185">Reference proteome</keyword>
<comment type="caution">
    <text evidence="2">The sequence shown here is derived from an EMBL/GenBank/DDBJ whole genome shotgun (WGS) entry which is preliminary data.</text>
</comment>
<protein>
    <submittedName>
        <fullName evidence="2">Uncharacterized protein</fullName>
    </submittedName>
</protein>
<dbReference type="AlphaFoldDB" id="A0A9X2NL13"/>
<accession>A0A9X2NL13</accession>
<gene>
    <name evidence="2" type="ORF">M8542_48490</name>
</gene>
<dbReference type="SUPFAM" id="SSF53756">
    <property type="entry name" value="UDP-Glycosyltransferase/glycogen phosphorylase"/>
    <property type="match status" value="1"/>
</dbReference>
<feature type="region of interest" description="Disordered" evidence="1">
    <location>
        <begin position="123"/>
        <end position="152"/>
    </location>
</feature>
<dbReference type="RefSeq" id="WP_257927236.1">
    <property type="nucleotide sequence ID" value="NZ_JAMXQV010000051.1"/>
</dbReference>
<organism evidence="2 3">
    <name type="scientific">Amycolatopsis iheyensis</name>
    <dbReference type="NCBI Taxonomy" id="2945988"/>
    <lineage>
        <taxon>Bacteria</taxon>
        <taxon>Bacillati</taxon>
        <taxon>Actinomycetota</taxon>
        <taxon>Actinomycetes</taxon>
        <taxon>Pseudonocardiales</taxon>
        <taxon>Pseudonocardiaceae</taxon>
        <taxon>Amycolatopsis</taxon>
    </lineage>
</organism>
<feature type="compositionally biased region" description="Basic and acidic residues" evidence="1">
    <location>
        <begin position="125"/>
        <end position="152"/>
    </location>
</feature>
<proteinExistence type="predicted"/>